<keyword evidence="4" id="KW-0813">Transport</keyword>
<keyword evidence="11 12" id="KW-0472">Membrane</keyword>
<evidence type="ECO:0000256" key="3">
    <source>
        <dbReference type="ARBA" id="ARBA00008444"/>
    </source>
</evidence>
<proteinExistence type="inferred from homology"/>
<evidence type="ECO:0000256" key="1">
    <source>
        <dbReference type="ARBA" id="ARBA00002959"/>
    </source>
</evidence>
<sequence length="390" mass="42244">MDEYSREPCPHRIYADAGSAFAMGLIGGSIFHGIKGFSSAPRGQGLINIAREVRMRSPVTGSQFAAWGGMFSVIDCGLVYMRRKEDPFNSIAAGGLTGGLLCARMGWKTALVSAGFGAVILTMIEGANCSHCAILCIDRWGVLLAVRDLKLLKLRGEHAFSLYSSSSSSSGLKRIKTSPGGTKATASVNNNGGGNRMCPLNEHVVCNEISELQSVRCVCTMFGSDSPAPEQSCSNLLNSSLYVEASSVKLRISDSFFPPTPPSDEHSAATTTGVAFQNQQKEHFVPPLALPGRQQRDHPDDLIDADTVVRRIKGMKELQHSDGLEIMHVEKVNELIPVEVDVDNSRLVIQAIVVAIFILLTSLCGCWLSCRKRRPEDEGYEDVVQQPDKV</sequence>
<evidence type="ECO:0000256" key="6">
    <source>
        <dbReference type="ARBA" id="ARBA00022792"/>
    </source>
</evidence>
<evidence type="ECO:0000256" key="10">
    <source>
        <dbReference type="ARBA" id="ARBA00023128"/>
    </source>
</evidence>
<evidence type="ECO:0000256" key="9">
    <source>
        <dbReference type="ARBA" id="ARBA00023010"/>
    </source>
</evidence>
<dbReference type="AlphaFoldDB" id="A0A914H233"/>
<evidence type="ECO:0000256" key="7">
    <source>
        <dbReference type="ARBA" id="ARBA00022927"/>
    </source>
</evidence>
<keyword evidence="13" id="KW-1185">Reference proteome</keyword>
<evidence type="ECO:0000256" key="5">
    <source>
        <dbReference type="ARBA" id="ARBA00022692"/>
    </source>
</evidence>
<name>A0A914H233_GLORO</name>
<keyword evidence="7" id="KW-0653">Protein transport</keyword>
<dbReference type="PANTHER" id="PTHR10485:SF0">
    <property type="entry name" value="AT05822P-RELATED"/>
    <property type="match status" value="1"/>
</dbReference>
<keyword evidence="5 12" id="KW-0812">Transmembrane</keyword>
<dbReference type="PANTHER" id="PTHR10485">
    <property type="entry name" value="MITOCHONDRIAL IMPORT INNER MEMBRANE TRANSLOCASE SUBUNIT TIM-17"/>
    <property type="match status" value="1"/>
</dbReference>
<evidence type="ECO:0000256" key="2">
    <source>
        <dbReference type="ARBA" id="ARBA00004448"/>
    </source>
</evidence>
<keyword evidence="9" id="KW-0811">Translocation</keyword>
<keyword evidence="10" id="KW-0496">Mitochondrion</keyword>
<organism evidence="13 14">
    <name type="scientific">Globodera rostochiensis</name>
    <name type="common">Golden nematode worm</name>
    <name type="synonym">Heterodera rostochiensis</name>
    <dbReference type="NCBI Taxonomy" id="31243"/>
    <lineage>
        <taxon>Eukaryota</taxon>
        <taxon>Metazoa</taxon>
        <taxon>Ecdysozoa</taxon>
        <taxon>Nematoda</taxon>
        <taxon>Chromadorea</taxon>
        <taxon>Rhabditida</taxon>
        <taxon>Tylenchina</taxon>
        <taxon>Tylenchomorpha</taxon>
        <taxon>Tylenchoidea</taxon>
        <taxon>Heteroderidae</taxon>
        <taxon>Heteroderinae</taxon>
        <taxon>Globodera</taxon>
    </lineage>
</organism>
<dbReference type="Pfam" id="PF02466">
    <property type="entry name" value="Tim17"/>
    <property type="match status" value="1"/>
</dbReference>
<keyword evidence="6" id="KW-0999">Mitochondrion inner membrane</keyword>
<accession>A0A914H233</accession>
<evidence type="ECO:0000256" key="11">
    <source>
        <dbReference type="ARBA" id="ARBA00023136"/>
    </source>
</evidence>
<evidence type="ECO:0000256" key="12">
    <source>
        <dbReference type="SAM" id="Phobius"/>
    </source>
</evidence>
<dbReference type="GO" id="GO:0008320">
    <property type="term" value="F:protein transmembrane transporter activity"/>
    <property type="evidence" value="ECO:0007669"/>
    <property type="project" value="TreeGrafter"/>
</dbReference>
<dbReference type="GO" id="GO:0030150">
    <property type="term" value="P:protein import into mitochondrial matrix"/>
    <property type="evidence" value="ECO:0007669"/>
    <property type="project" value="TreeGrafter"/>
</dbReference>
<evidence type="ECO:0000313" key="13">
    <source>
        <dbReference type="Proteomes" id="UP000887572"/>
    </source>
</evidence>
<comment type="subcellular location">
    <subcellularLocation>
        <location evidence="2">Mitochondrion inner membrane</location>
        <topology evidence="2">Multi-pass membrane protein</topology>
    </subcellularLocation>
</comment>
<comment type="function">
    <text evidence="1">Essential component of the TIM23 complex, a complex that mediates the translocation of transit peptide-containing proteins across the mitochondrial inner membrane.</text>
</comment>
<evidence type="ECO:0000256" key="4">
    <source>
        <dbReference type="ARBA" id="ARBA00022448"/>
    </source>
</evidence>
<dbReference type="GO" id="GO:0005744">
    <property type="term" value="C:TIM23 mitochondrial import inner membrane translocase complex"/>
    <property type="evidence" value="ECO:0007669"/>
    <property type="project" value="TreeGrafter"/>
</dbReference>
<dbReference type="Proteomes" id="UP000887572">
    <property type="component" value="Unplaced"/>
</dbReference>
<comment type="similarity">
    <text evidence="3">Belongs to the Tim17/Tim22/Tim23 family.</text>
</comment>
<dbReference type="WBParaSite" id="Gr19_v10_g13426.t2">
    <property type="protein sequence ID" value="Gr19_v10_g13426.t2"/>
    <property type="gene ID" value="Gr19_v10_g13426"/>
</dbReference>
<protein>
    <submittedName>
        <fullName evidence="14">Uncharacterized protein</fullName>
    </submittedName>
</protein>
<reference evidence="14" key="1">
    <citation type="submission" date="2022-11" db="UniProtKB">
        <authorList>
            <consortium name="WormBaseParasite"/>
        </authorList>
    </citation>
    <scope>IDENTIFICATION</scope>
</reference>
<feature type="transmembrane region" description="Helical" evidence="12">
    <location>
        <begin position="347"/>
        <end position="368"/>
    </location>
</feature>
<evidence type="ECO:0000313" key="14">
    <source>
        <dbReference type="WBParaSite" id="Gr19_v10_g13426.t2"/>
    </source>
</evidence>
<keyword evidence="8 12" id="KW-1133">Transmembrane helix</keyword>
<evidence type="ECO:0000256" key="8">
    <source>
        <dbReference type="ARBA" id="ARBA00022989"/>
    </source>
</evidence>